<proteinExistence type="predicted"/>
<protein>
    <submittedName>
        <fullName evidence="1">Uncharacterized protein</fullName>
    </submittedName>
</protein>
<gene>
    <name evidence="1" type="ORF">THAR02_11404</name>
</gene>
<organism evidence="1 2">
    <name type="scientific">Trichoderma harzianum</name>
    <name type="common">Hypocrea lixii</name>
    <dbReference type="NCBI Taxonomy" id="5544"/>
    <lineage>
        <taxon>Eukaryota</taxon>
        <taxon>Fungi</taxon>
        <taxon>Dikarya</taxon>
        <taxon>Ascomycota</taxon>
        <taxon>Pezizomycotina</taxon>
        <taxon>Sordariomycetes</taxon>
        <taxon>Hypocreomycetidae</taxon>
        <taxon>Hypocreales</taxon>
        <taxon>Hypocreaceae</taxon>
        <taxon>Trichoderma</taxon>
    </lineage>
</organism>
<evidence type="ECO:0000313" key="2">
    <source>
        <dbReference type="Proteomes" id="UP000034112"/>
    </source>
</evidence>
<dbReference type="AlphaFoldDB" id="A0A0F9Z792"/>
<comment type="caution">
    <text evidence="1">The sequence shown here is derived from an EMBL/GenBank/DDBJ whole genome shotgun (WGS) entry which is preliminary data.</text>
</comment>
<name>A0A0F9Z792_TRIHA</name>
<dbReference type="Proteomes" id="UP000034112">
    <property type="component" value="Unassembled WGS sequence"/>
</dbReference>
<reference evidence="2" key="1">
    <citation type="journal article" date="2015" name="Genome Announc.">
        <title>Draft whole-genome sequence of the biocontrol agent Trichoderma harzianum T6776.</title>
        <authorList>
            <person name="Baroncelli R."/>
            <person name="Piaggeschi G."/>
            <person name="Fiorini L."/>
            <person name="Bertolini E."/>
            <person name="Zapparata A."/>
            <person name="Pe M.E."/>
            <person name="Sarrocco S."/>
            <person name="Vannacci G."/>
        </authorList>
    </citation>
    <scope>NUCLEOTIDE SEQUENCE [LARGE SCALE GENOMIC DNA]</scope>
    <source>
        <strain evidence="2">T6776</strain>
    </source>
</reference>
<evidence type="ECO:0000313" key="1">
    <source>
        <dbReference type="EMBL" id="KKO96496.1"/>
    </source>
</evidence>
<dbReference type="EMBL" id="JOKZ01000909">
    <property type="protein sequence ID" value="KKO96496.1"/>
    <property type="molecule type" value="Genomic_DNA"/>
</dbReference>
<accession>A0A0F9Z792</accession>
<sequence>MALFSYWARQLMVRRSSQSRRREWPRSKGSRRRAMKLFKKDYEYEYLDECRIHWARLGWERIQNPESRIQNPESRVQSPERKGREDKRLKYRVIVLAKLSGGHRYVLQRNHPIQFGEEAILLHSDEDCRRWTSMDFSQLFNSLSSSAQPSPARARARIVFETNVKKATARLHLCLCWRSASTML</sequence>